<dbReference type="InterPro" id="IPR053165">
    <property type="entry name" value="HSI-I_assembly_Hcp1"/>
</dbReference>
<accession>A0A9X1RER8</accession>
<organism evidence="2 5">
    <name type="scientific">Bradyrhizobium zhengyangense</name>
    <dbReference type="NCBI Taxonomy" id="2911009"/>
    <lineage>
        <taxon>Bacteria</taxon>
        <taxon>Pseudomonadati</taxon>
        <taxon>Pseudomonadota</taxon>
        <taxon>Alphaproteobacteria</taxon>
        <taxon>Hyphomicrobiales</taxon>
        <taxon>Nitrobacteraceae</taxon>
        <taxon>Bradyrhizobium</taxon>
    </lineage>
</organism>
<evidence type="ECO:0000313" key="5">
    <source>
        <dbReference type="Proteomes" id="UP001139054"/>
    </source>
</evidence>
<keyword evidence="4" id="KW-1185">Reference proteome</keyword>
<dbReference type="EMBL" id="JAKLUA010000039">
    <property type="protein sequence ID" value="MCG2673235.1"/>
    <property type="molecule type" value="Genomic_DNA"/>
</dbReference>
<dbReference type="SUPFAM" id="SSF141452">
    <property type="entry name" value="Hcp1-like"/>
    <property type="match status" value="3"/>
</dbReference>
<name>A0A9X1RER8_9BRAD</name>
<dbReference type="Proteomes" id="UP001139012">
    <property type="component" value="Unassembled WGS sequence"/>
</dbReference>
<sequence length="911" mass="94403">MSDTTSSWNRVKNISGFSDGVHTIAPLAAPLTLPTSGVAPDSAGASLHYYVRFSMYDGTTFTVDGNKLFGLHGFSFSDDQTLNIGSQSTGAGAGKVTFNPLHLSFSQLGLDPKLFQMLASGTPFKEVDVLGYHGGGDASHLAVDYSFGLAAAKTLGVDNSGITTLDLEYGAEAIQIYNQHLDGSYSSMPDATSSWNRVKNISGFSDGVHTIAPLAAPLTLPTSGVAPDSAGASLHYYVRFSMYDGTTFTVDGNKLFGLHGFSFSDDQTLNIGSQSTGAGAGKVTFNPLHLSFSQLGLDPKLFQMLASGTPFKEVDVLGYHGGGDASHLAVDYSFGLAAAKTLGVDNSGITTLDLEYGAEAIHVFNVNQPPVAQDGTLSGSEDHSISGQVSAIVPDPLTGSIAFNLVSGPQHGTIDFQADGSFVFTPSPDFNGNDSFTFQANDGDLTSDTATFKLSVSEVNDAPVTAGDFKTGSENKQIVFAASDLSANDTPGPANEAGQHLLVTSVSRTADTHGQVSLADGQIAYTPDKDYVGEASFNYTVTDDGTTNGEPDPQSSLGTVTVNILSSKALTYLLKVDGIKGDSTVKGYEGAFTVDEFTFNELTKLSTAGGGGGAGKAQFDPLTVDIGKLSPGLVTLLGDAATGKHIPTIELVGLKPQGDTLQKIYDLKLSDATVAGYASDGGHDTAIAFNFNRGSETIAGQDDKGALTAGQTFNFTGGSLAPVDHDTLTAFAHDHSGAQLTYLLKVDGIKGDSTVKGYEGAFTVDEFTFNELTKLSTAGGGGGAGKAQFDPLTVDIGKLSPGLVTLLGDAATGKHIPTIELVGLKPQGDTLQKIYDLKLSDATVAGYASDGGHDTAIAFNFNRGSETIAGQDDKGALTAGQTFNFTGGSLAPVDHDTLTAFAHLHTDLFLV</sequence>
<dbReference type="AlphaFoldDB" id="A0A9X1RER8"/>
<dbReference type="Gene3D" id="2.30.110.20">
    <property type="entry name" value="Hcp1-like"/>
    <property type="match status" value="4"/>
</dbReference>
<dbReference type="Pfam" id="PF17892">
    <property type="entry name" value="Cadherin_5"/>
    <property type="match status" value="1"/>
</dbReference>
<dbReference type="PANTHER" id="PTHR36152">
    <property type="entry name" value="CYTOPLASMIC PROTEIN-RELATED"/>
    <property type="match status" value="1"/>
</dbReference>
<dbReference type="InterPro" id="IPR041690">
    <property type="entry name" value="Cadherin_5"/>
</dbReference>
<dbReference type="Pfam" id="PF05638">
    <property type="entry name" value="T6SS_HCP"/>
    <property type="match status" value="2"/>
</dbReference>
<dbReference type="EMBL" id="JAKLTY010000059">
    <property type="protein sequence ID" value="MCG2633037.1"/>
    <property type="molecule type" value="Genomic_DNA"/>
</dbReference>
<dbReference type="Proteomes" id="UP001139054">
    <property type="component" value="Unassembled WGS sequence"/>
</dbReference>
<feature type="domain" description="Cadherin-like" evidence="1">
    <location>
        <begin position="459"/>
        <end position="545"/>
    </location>
</feature>
<dbReference type="InterPro" id="IPR008514">
    <property type="entry name" value="T6SS_Hcp"/>
</dbReference>
<dbReference type="PANTHER" id="PTHR36152:SF1">
    <property type="entry name" value="UBIQUITIN-LIKE DOMAIN-CONTAINING PROTEIN"/>
    <property type="match status" value="1"/>
</dbReference>
<comment type="caution">
    <text evidence="2">The sequence shown here is derived from an EMBL/GenBank/DDBJ whole genome shotgun (WGS) entry which is preliminary data.</text>
</comment>
<evidence type="ECO:0000259" key="1">
    <source>
        <dbReference type="Pfam" id="PF17892"/>
    </source>
</evidence>
<dbReference type="Pfam" id="PF17963">
    <property type="entry name" value="Big_9"/>
    <property type="match status" value="1"/>
</dbReference>
<gene>
    <name evidence="3" type="ORF">L6637_40810</name>
    <name evidence="2" type="ORF">L6654_41485</name>
</gene>
<dbReference type="InterPro" id="IPR036624">
    <property type="entry name" value="Hcp1-lik_sf"/>
</dbReference>
<protein>
    <submittedName>
        <fullName evidence="2">Type VI secretion system tube protein Hcp</fullName>
    </submittedName>
</protein>
<evidence type="ECO:0000313" key="3">
    <source>
        <dbReference type="EMBL" id="MCG2673235.1"/>
    </source>
</evidence>
<reference evidence="2" key="1">
    <citation type="submission" date="2022-01" db="EMBL/GenBank/DDBJ databases">
        <title>Genome sequnece data of strain Bradyrhizobium sp. nov.</title>
        <authorList>
            <person name="Zhang J."/>
        </authorList>
    </citation>
    <scope>NUCLEOTIDE SEQUENCE</scope>
    <source>
        <strain evidence="3">WYCCWR 12774</strain>
        <strain evidence="2">WYCCWR 13023</strain>
    </source>
</reference>
<proteinExistence type="predicted"/>
<dbReference type="RefSeq" id="WP_237874261.1">
    <property type="nucleotide sequence ID" value="NZ_JAKLTY010000059.1"/>
</dbReference>
<evidence type="ECO:0000313" key="2">
    <source>
        <dbReference type="EMBL" id="MCG2633037.1"/>
    </source>
</evidence>
<evidence type="ECO:0000313" key="4">
    <source>
        <dbReference type="Proteomes" id="UP001139012"/>
    </source>
</evidence>
<dbReference type="Gene3D" id="2.60.40.3440">
    <property type="match status" value="2"/>
</dbReference>